<sequence>MTPELLLTIIQAFIGIFVLVIVIMLIYPKWRKKITEPKGDTSKRQRGSDWADGLELIFIPIYWLIKLITGIFK</sequence>
<keyword evidence="1" id="KW-0812">Transmembrane</keyword>
<dbReference type="Proteomes" id="UP000548425">
    <property type="component" value="Unassembled WGS sequence"/>
</dbReference>
<gene>
    <name evidence="2" type="ORF">HNP34_002577</name>
</gene>
<dbReference type="AlphaFoldDB" id="A0AAW3VJ48"/>
<proteinExistence type="predicted"/>
<dbReference type="EMBL" id="JACHLA010000019">
    <property type="protein sequence ID" value="MBB6364425.1"/>
    <property type="molecule type" value="Genomic_DNA"/>
</dbReference>
<accession>A0AAW3VJ48</accession>
<protein>
    <submittedName>
        <fullName evidence="2">Uncharacterized protein</fullName>
    </submittedName>
</protein>
<evidence type="ECO:0000313" key="3">
    <source>
        <dbReference type="Proteomes" id="UP000548425"/>
    </source>
</evidence>
<name>A0AAW3VJ48_ACILW</name>
<keyword evidence="1" id="KW-0472">Membrane</keyword>
<feature type="transmembrane region" description="Helical" evidence="1">
    <location>
        <begin position="6"/>
        <end position="27"/>
    </location>
</feature>
<feature type="transmembrane region" description="Helical" evidence="1">
    <location>
        <begin position="53"/>
        <end position="72"/>
    </location>
</feature>
<evidence type="ECO:0000256" key="1">
    <source>
        <dbReference type="SAM" id="Phobius"/>
    </source>
</evidence>
<dbReference type="RefSeq" id="WP_044111237.1">
    <property type="nucleotide sequence ID" value="NZ_CP080576.1"/>
</dbReference>
<organism evidence="2 3">
    <name type="scientific">Acinetobacter lwoffii</name>
    <dbReference type="NCBI Taxonomy" id="28090"/>
    <lineage>
        <taxon>Bacteria</taxon>
        <taxon>Pseudomonadati</taxon>
        <taxon>Pseudomonadota</taxon>
        <taxon>Gammaproteobacteria</taxon>
        <taxon>Moraxellales</taxon>
        <taxon>Moraxellaceae</taxon>
        <taxon>Acinetobacter</taxon>
    </lineage>
</organism>
<comment type="caution">
    <text evidence="2">The sequence shown here is derived from an EMBL/GenBank/DDBJ whole genome shotgun (WGS) entry which is preliminary data.</text>
</comment>
<reference evidence="2 3" key="1">
    <citation type="submission" date="2020-08" db="EMBL/GenBank/DDBJ databases">
        <title>Functional genomics of gut bacteria from endangered species of beetles.</title>
        <authorList>
            <person name="Carlos-Shanley C."/>
        </authorList>
    </citation>
    <scope>NUCLEOTIDE SEQUENCE [LARGE SCALE GENOMIC DNA]</scope>
    <source>
        <strain evidence="2 3">S00127</strain>
    </source>
</reference>
<evidence type="ECO:0000313" key="2">
    <source>
        <dbReference type="EMBL" id="MBB6364425.1"/>
    </source>
</evidence>
<keyword evidence="1" id="KW-1133">Transmembrane helix</keyword>